<evidence type="ECO:0000259" key="2">
    <source>
        <dbReference type="PROSITE" id="PS50141"/>
    </source>
</evidence>
<reference evidence="3 4" key="1">
    <citation type="submission" date="2011-02" db="EMBL/GenBank/DDBJ databases">
        <title>The Genome Sequence of Sphaeroforma arctica JP610.</title>
        <authorList>
            <consortium name="The Broad Institute Genome Sequencing Platform"/>
            <person name="Russ C."/>
            <person name="Cuomo C."/>
            <person name="Young S.K."/>
            <person name="Zeng Q."/>
            <person name="Gargeya S."/>
            <person name="Alvarado L."/>
            <person name="Berlin A."/>
            <person name="Chapman S.B."/>
            <person name="Chen Z."/>
            <person name="Freedman E."/>
            <person name="Gellesch M."/>
            <person name="Goldberg J."/>
            <person name="Griggs A."/>
            <person name="Gujja S."/>
            <person name="Heilman E."/>
            <person name="Heiman D."/>
            <person name="Howarth C."/>
            <person name="Mehta T."/>
            <person name="Neiman D."/>
            <person name="Pearson M."/>
            <person name="Roberts A."/>
            <person name="Saif S."/>
            <person name="Shea T."/>
            <person name="Shenoy N."/>
            <person name="Sisk P."/>
            <person name="Stolte C."/>
            <person name="Sykes S."/>
            <person name="White J."/>
            <person name="Yandava C."/>
            <person name="Burger G."/>
            <person name="Gray M.W."/>
            <person name="Holland P.W.H."/>
            <person name="King N."/>
            <person name="Lang F.B.F."/>
            <person name="Roger A.J."/>
            <person name="Ruiz-Trillo I."/>
            <person name="Haas B."/>
            <person name="Nusbaum C."/>
            <person name="Birren B."/>
        </authorList>
    </citation>
    <scope>NUCLEOTIDE SEQUENCE [LARGE SCALE GENOMIC DNA]</scope>
    <source>
        <strain evidence="3 4">JP610</strain>
    </source>
</reference>
<dbReference type="PANTHER" id="PTHR10910">
    <property type="entry name" value="EUKARYOTE SPECIFIC DSRNA BINDING PROTEIN"/>
    <property type="match status" value="1"/>
</dbReference>
<dbReference type="OrthoDB" id="10268011at2759"/>
<dbReference type="GO" id="GO:0005730">
    <property type="term" value="C:nucleolus"/>
    <property type="evidence" value="ECO:0007669"/>
    <property type="project" value="TreeGrafter"/>
</dbReference>
<evidence type="ECO:0000313" key="4">
    <source>
        <dbReference type="Proteomes" id="UP000054560"/>
    </source>
</evidence>
<dbReference type="RefSeq" id="XP_014149801.1">
    <property type="nucleotide sequence ID" value="XM_014294326.1"/>
</dbReference>
<evidence type="ECO:0000256" key="1">
    <source>
        <dbReference type="SAM" id="MobiDB-lite"/>
    </source>
</evidence>
<organism evidence="3 4">
    <name type="scientific">Sphaeroforma arctica JP610</name>
    <dbReference type="NCBI Taxonomy" id="667725"/>
    <lineage>
        <taxon>Eukaryota</taxon>
        <taxon>Ichthyosporea</taxon>
        <taxon>Ichthyophonida</taxon>
        <taxon>Sphaeroforma</taxon>
    </lineage>
</organism>
<dbReference type="GeneID" id="25912088"/>
<dbReference type="EMBL" id="KQ243365">
    <property type="protein sequence ID" value="KNC75899.1"/>
    <property type="molecule type" value="Genomic_DNA"/>
</dbReference>
<dbReference type="SMART" id="SM00552">
    <property type="entry name" value="ADEAMc"/>
    <property type="match status" value="1"/>
</dbReference>
<feature type="region of interest" description="Disordered" evidence="1">
    <location>
        <begin position="590"/>
        <end position="616"/>
    </location>
</feature>
<name>A0A0L0FGJ0_9EUKA</name>
<dbReference type="GO" id="GO:0008251">
    <property type="term" value="F:tRNA-specific adenosine deaminase activity"/>
    <property type="evidence" value="ECO:0007669"/>
    <property type="project" value="TreeGrafter"/>
</dbReference>
<accession>A0A0L0FGJ0</accession>
<dbReference type="GO" id="GO:0006382">
    <property type="term" value="P:adenosine to inosine editing"/>
    <property type="evidence" value="ECO:0007669"/>
    <property type="project" value="TreeGrafter"/>
</dbReference>
<gene>
    <name evidence="3" type="ORF">SARC_11584</name>
</gene>
<dbReference type="InterPro" id="IPR002466">
    <property type="entry name" value="A_deamin"/>
</dbReference>
<sequence length="726" mass="78416">VVAVGMGTKFLRQDTIGGDTYGVRIRDCHAEVLARRGLLKFLSQQVEHFYTGVSPSICVLEQSTDGRLRLKDTATIHMYTSSQPCGNASMKRWAKTRHVYYKDLGKYDLPPPVPHPPMDFSNRAIGQIALLVKKDASVNAEMLRTAVEKAFGEHKNPNPAILQKKNRSRQDTRSAVTVAADDVESSAPVKRRLTGEAVDIDSACSHANTVAMAQTHIHGLTPMAHDNVMAPGAEVHTATSASASSNGTAAGNSEAVNVSKAAMDTAPAHCKRGAEALVADKLSPLSLASVGIACDKDGSIPPGTAPHGYGLGCVKTCSDKIAKWNVLGLQGGLLSHYLQPIFMQSLTVGRKFSEIHCRRALCCRLEKKKRKSAKKSEALTSRSDNPTTDPCYGSVHHPRYLCTGIKLDKSIMTIEDGAVFSTQCFVWGSCVNARACNRETTSPPTLPRECVDSVSQLKTNGSCDRGGACSDDQHASVVSDSNSAAREDTTVGYAKSIPNHSLTCRCEGEYLKAATGFAVSKADAMAIGVVHAEESPVLKDAQTSIEGTKDSTENMNFKPKLSTQVGTCLSMPPTSAGHIKDIAGVQIEPASVGTLGGGDTVEHDSSCTESDRPVPVEETEQWRSQFATQSLWQRFVSIESGPAKSSLVDNQIDNAQLTEAIQSTDDSNTVDDDCKEKVDPGETMLTRYRIRKCKRSRTTGYELTKDILFNDPRSCFVGWREDRREL</sequence>
<feature type="compositionally biased region" description="Basic and acidic residues" evidence="1">
    <location>
        <begin position="600"/>
        <end position="615"/>
    </location>
</feature>
<dbReference type="GO" id="GO:0003726">
    <property type="term" value="F:double-stranded RNA adenosine deaminase activity"/>
    <property type="evidence" value="ECO:0007669"/>
    <property type="project" value="TreeGrafter"/>
</dbReference>
<feature type="non-terminal residue" evidence="3">
    <location>
        <position position="1"/>
    </location>
</feature>
<keyword evidence="4" id="KW-1185">Reference proteome</keyword>
<dbReference type="PANTHER" id="PTHR10910:SF62">
    <property type="entry name" value="AT07585P-RELATED"/>
    <property type="match status" value="1"/>
</dbReference>
<dbReference type="eggNOG" id="KOG2777">
    <property type="taxonomic scope" value="Eukaryota"/>
</dbReference>
<evidence type="ECO:0000313" key="3">
    <source>
        <dbReference type="EMBL" id="KNC75899.1"/>
    </source>
</evidence>
<dbReference type="GO" id="GO:0003725">
    <property type="term" value="F:double-stranded RNA binding"/>
    <property type="evidence" value="ECO:0007669"/>
    <property type="project" value="TreeGrafter"/>
</dbReference>
<proteinExistence type="predicted"/>
<dbReference type="GO" id="GO:0006396">
    <property type="term" value="P:RNA processing"/>
    <property type="evidence" value="ECO:0007669"/>
    <property type="project" value="InterPro"/>
</dbReference>
<dbReference type="PROSITE" id="PS50141">
    <property type="entry name" value="A_DEAMIN_EDITASE"/>
    <property type="match status" value="1"/>
</dbReference>
<dbReference type="GO" id="GO:0005737">
    <property type="term" value="C:cytoplasm"/>
    <property type="evidence" value="ECO:0007669"/>
    <property type="project" value="TreeGrafter"/>
</dbReference>
<dbReference type="Proteomes" id="UP000054560">
    <property type="component" value="Unassembled WGS sequence"/>
</dbReference>
<dbReference type="Pfam" id="PF02137">
    <property type="entry name" value="A_deamin"/>
    <property type="match status" value="2"/>
</dbReference>
<protein>
    <recommendedName>
        <fullName evidence="2">A to I editase domain-containing protein</fullName>
    </recommendedName>
</protein>
<dbReference type="AlphaFoldDB" id="A0A0L0FGJ0"/>
<feature type="domain" description="A to I editase" evidence="2">
    <location>
        <begin position="3"/>
        <end position="368"/>
    </location>
</feature>